<sequence length="73" mass="8052">MAVFHLECSIHRKCASGISVVSEQIIAPTEVDAIADADTWFTRVLAGRSGIATLRDDTGRILWTKRRTEHVTA</sequence>
<organism evidence="1 2">
    <name type="scientific">Methylobacterium tardum</name>
    <dbReference type="NCBI Taxonomy" id="374432"/>
    <lineage>
        <taxon>Bacteria</taxon>
        <taxon>Pseudomonadati</taxon>
        <taxon>Pseudomonadota</taxon>
        <taxon>Alphaproteobacteria</taxon>
        <taxon>Hyphomicrobiales</taxon>
        <taxon>Methylobacteriaceae</taxon>
        <taxon>Methylobacterium</taxon>
    </lineage>
</organism>
<protein>
    <submittedName>
        <fullName evidence="1">Uncharacterized protein</fullName>
    </submittedName>
</protein>
<dbReference type="Proteomes" id="UP001157440">
    <property type="component" value="Unassembled WGS sequence"/>
</dbReference>
<comment type="caution">
    <text evidence="1">The sequence shown here is derived from an EMBL/GenBank/DDBJ whole genome shotgun (WGS) entry which is preliminary data.</text>
</comment>
<keyword evidence="2" id="KW-1185">Reference proteome</keyword>
<accession>A0AA37WWR9</accession>
<evidence type="ECO:0000313" key="1">
    <source>
        <dbReference type="EMBL" id="GLS73513.1"/>
    </source>
</evidence>
<dbReference type="AlphaFoldDB" id="A0AA37WWR9"/>
<name>A0AA37WWR9_9HYPH</name>
<proteinExistence type="predicted"/>
<dbReference type="EMBL" id="BSPL01000027">
    <property type="protein sequence ID" value="GLS73513.1"/>
    <property type="molecule type" value="Genomic_DNA"/>
</dbReference>
<reference evidence="2" key="1">
    <citation type="journal article" date="2019" name="Int. J. Syst. Evol. Microbiol.">
        <title>The Global Catalogue of Microorganisms (GCM) 10K type strain sequencing project: providing services to taxonomists for standard genome sequencing and annotation.</title>
        <authorList>
            <consortium name="The Broad Institute Genomics Platform"/>
            <consortium name="The Broad Institute Genome Sequencing Center for Infectious Disease"/>
            <person name="Wu L."/>
            <person name="Ma J."/>
        </authorList>
    </citation>
    <scope>NUCLEOTIDE SEQUENCE [LARGE SCALE GENOMIC DNA]</scope>
    <source>
        <strain evidence="2">NBRC 103632</strain>
    </source>
</reference>
<evidence type="ECO:0000313" key="2">
    <source>
        <dbReference type="Proteomes" id="UP001157440"/>
    </source>
</evidence>
<gene>
    <name evidence="1" type="ORF">GCM10007890_55280</name>
</gene>